<dbReference type="Pfam" id="PF22039">
    <property type="entry name" value="HUTI_composite_bact"/>
    <property type="match status" value="1"/>
</dbReference>
<evidence type="ECO:0000256" key="2">
    <source>
        <dbReference type="ARBA" id="ARBA00022801"/>
    </source>
</evidence>
<gene>
    <name evidence="6" type="ORF">K9S39_00620</name>
</gene>
<organism evidence="6 7">
    <name type="scientific">Streptomyces halobius</name>
    <dbReference type="NCBI Taxonomy" id="2879846"/>
    <lineage>
        <taxon>Bacteria</taxon>
        <taxon>Bacillati</taxon>
        <taxon>Actinomycetota</taxon>
        <taxon>Actinomycetes</taxon>
        <taxon>Kitasatosporales</taxon>
        <taxon>Streptomycetaceae</taxon>
        <taxon>Streptomyces</taxon>
    </lineage>
</organism>
<dbReference type="SUPFAM" id="SSF51338">
    <property type="entry name" value="Composite domain of metallo-dependent hydrolases"/>
    <property type="match status" value="1"/>
</dbReference>
<name>A0ABY4M154_9ACTN</name>
<dbReference type="InterPro" id="IPR054418">
    <property type="entry name" value="MQNX/HUTI_composite_N"/>
</dbReference>
<dbReference type="Pfam" id="PF01979">
    <property type="entry name" value="Amidohydro_1"/>
    <property type="match status" value="1"/>
</dbReference>
<evidence type="ECO:0000313" key="7">
    <source>
        <dbReference type="Proteomes" id="UP000830115"/>
    </source>
</evidence>
<evidence type="ECO:0000313" key="6">
    <source>
        <dbReference type="EMBL" id="UQA90599.1"/>
    </source>
</evidence>
<reference evidence="6" key="1">
    <citation type="submission" date="2021-10" db="EMBL/GenBank/DDBJ databases">
        <title>Streptomyces nigrumlapis sp.nov.,an antimicrobial producing actinobacterium isolated from Black Gobi rocks.</title>
        <authorList>
            <person name="Wen Y."/>
            <person name="Zhang W."/>
            <person name="Liu X.G."/>
        </authorList>
    </citation>
    <scope>NUCLEOTIDE SEQUENCE</scope>
    <source>
        <strain evidence="6">ST13-2-2</strain>
    </source>
</reference>
<sequence>MDALISAGRVLTGPRGAQLADGAVLVRDGVIADVGPRNDLESRTSSGIDRFAFPEATLLPGLIDAHVHLALDAGPDPVAALRAADDADLILGMAGRALQLLSTGITTARDLGDRGGLALQLRGQIAGGRLPGPRILAAGVPLTGPGGHCWFLGGEVEGADAIREMVRHNAQSGVDVIKVMATGGGITKDGPPIWQAQFTTGELRIVVEEARAAGLPVAAHAHGTEGIAAAVAAGVSTIEHCTWMAPGGFQESAELVDAIVDQGIRVCPAASPDWRGFAERFGPDRAKEMFDRLGWMSRRGARLIAGTDAGVSRAVFDDFVSSLEFFEYIGLSPAEVVDVATIEAAEGLGIADDTGLLRAGYRADLLVVDGNPVDDLQALRRVRLVVAAGRRYVPEGAKPDRLPR</sequence>
<accession>A0ABY4M154</accession>
<keyword evidence="3" id="KW-0862">Zinc</keyword>
<keyword evidence="7" id="KW-1185">Reference proteome</keyword>
<proteinExistence type="predicted"/>
<dbReference type="SUPFAM" id="SSF51556">
    <property type="entry name" value="Metallo-dependent hydrolases"/>
    <property type="match status" value="1"/>
</dbReference>
<dbReference type="Proteomes" id="UP000830115">
    <property type="component" value="Chromosome"/>
</dbReference>
<evidence type="ECO:0000256" key="1">
    <source>
        <dbReference type="ARBA" id="ARBA00022723"/>
    </source>
</evidence>
<evidence type="ECO:0000259" key="4">
    <source>
        <dbReference type="Pfam" id="PF01979"/>
    </source>
</evidence>
<keyword evidence="1" id="KW-0479">Metal-binding</keyword>
<dbReference type="Gene3D" id="2.30.40.10">
    <property type="entry name" value="Urease, subunit C, domain 1"/>
    <property type="match status" value="1"/>
</dbReference>
<dbReference type="PANTHER" id="PTHR43135:SF3">
    <property type="entry name" value="ALPHA-D-RIBOSE 1-METHYLPHOSPHONATE 5-TRIPHOSPHATE DIPHOSPHATASE"/>
    <property type="match status" value="1"/>
</dbReference>
<evidence type="ECO:0000256" key="3">
    <source>
        <dbReference type="ARBA" id="ARBA00022833"/>
    </source>
</evidence>
<dbReference type="PANTHER" id="PTHR43135">
    <property type="entry name" value="ALPHA-D-RIBOSE 1-METHYLPHOSPHONATE 5-TRIPHOSPHATE DIPHOSPHATASE"/>
    <property type="match status" value="1"/>
</dbReference>
<dbReference type="InterPro" id="IPR006680">
    <property type="entry name" value="Amidohydro-rel"/>
</dbReference>
<dbReference type="Gene3D" id="3.20.20.140">
    <property type="entry name" value="Metal-dependent hydrolases"/>
    <property type="match status" value="1"/>
</dbReference>
<dbReference type="InterPro" id="IPR032466">
    <property type="entry name" value="Metal_Hydrolase"/>
</dbReference>
<dbReference type="InterPro" id="IPR051781">
    <property type="entry name" value="Metallo-dep_Hydrolase"/>
</dbReference>
<evidence type="ECO:0000259" key="5">
    <source>
        <dbReference type="Pfam" id="PF22039"/>
    </source>
</evidence>
<dbReference type="EMBL" id="CP086322">
    <property type="protein sequence ID" value="UQA90599.1"/>
    <property type="molecule type" value="Genomic_DNA"/>
</dbReference>
<dbReference type="RefSeq" id="WP_248861340.1">
    <property type="nucleotide sequence ID" value="NZ_CP086322.1"/>
</dbReference>
<keyword evidence="2" id="KW-0378">Hydrolase</keyword>
<dbReference type="InterPro" id="IPR011059">
    <property type="entry name" value="Metal-dep_hydrolase_composite"/>
</dbReference>
<protein>
    <submittedName>
        <fullName evidence="6">Amidohydrolase family protein</fullName>
    </submittedName>
</protein>
<feature type="domain" description="Amidohydrolase-related" evidence="4">
    <location>
        <begin position="57"/>
        <end position="390"/>
    </location>
</feature>
<feature type="domain" description="Aminodeoxyfutalosine deaminase/Imidazolonepropionase-like composite" evidence="5">
    <location>
        <begin position="22"/>
        <end position="43"/>
    </location>
</feature>